<keyword evidence="2" id="KW-1185">Reference proteome</keyword>
<dbReference type="Proteomes" id="UP000799439">
    <property type="component" value="Unassembled WGS sequence"/>
</dbReference>
<proteinExistence type="predicted"/>
<gene>
    <name evidence="1" type="ORF">K461DRAFT_278492</name>
</gene>
<dbReference type="InterPro" id="IPR015943">
    <property type="entry name" value="WD40/YVTN_repeat-like_dom_sf"/>
</dbReference>
<dbReference type="PANTHER" id="PTHR13211:SF0">
    <property type="entry name" value="TELOMERASE CAJAL BODY PROTEIN 1"/>
    <property type="match status" value="1"/>
</dbReference>
<dbReference type="InterPro" id="IPR051150">
    <property type="entry name" value="SWT21/TCAB1_mRNA_Telomere"/>
</dbReference>
<protein>
    <submittedName>
        <fullName evidence="1">Uncharacterized protein</fullName>
    </submittedName>
</protein>
<dbReference type="Gene3D" id="2.130.10.10">
    <property type="entry name" value="YVTN repeat-like/Quinoprotein amine dehydrogenase"/>
    <property type="match status" value="1"/>
</dbReference>
<evidence type="ECO:0000313" key="2">
    <source>
        <dbReference type="Proteomes" id="UP000799439"/>
    </source>
</evidence>
<sequence length="379" mass="40484">MPTCLASTTTSSDNAFPFVTSTGEPNCFRLAALAADGTSIITYNEDQRLRTFILPPTLLAPSTTTPLPLPVYTTSRPCKSYSFALYPHFSLPHPSTTLLLHSRFDTPIRLTNALDLSYSHASYPLVNPTTEAYICPHSLAFTPDGSRFIAGAKESISVFDVSRDGQSPVRTLPTRPGRKARKLYGTASVGMAGYVTALSICAATDVLAAGSTGAQIALYSQGGAGEEVASFQLGEEEGNGVSQVTWDESGTWLFVAGRQADCVAVYDVRMGRRVGLLVGRKAGTTARMGFEVVEAEGGCDVWAGGVDGCVRVWKGAERREGRVEADVIMEGSGDAVTWVKMHPGRDVYFTASGLRREVGVDDEDRDDGVTDASLKAWAV</sequence>
<dbReference type="PANTHER" id="PTHR13211">
    <property type="entry name" value="TELOMERASE CAJAL BODY PROTEIN 1"/>
    <property type="match status" value="1"/>
</dbReference>
<dbReference type="SUPFAM" id="SSF101908">
    <property type="entry name" value="Putative isomerase YbhE"/>
    <property type="match status" value="1"/>
</dbReference>
<dbReference type="SUPFAM" id="SSF82171">
    <property type="entry name" value="DPP6 N-terminal domain-like"/>
    <property type="match status" value="1"/>
</dbReference>
<accession>A0A9P4J2K5</accession>
<organism evidence="1 2">
    <name type="scientific">Myriangium duriaei CBS 260.36</name>
    <dbReference type="NCBI Taxonomy" id="1168546"/>
    <lineage>
        <taxon>Eukaryota</taxon>
        <taxon>Fungi</taxon>
        <taxon>Dikarya</taxon>
        <taxon>Ascomycota</taxon>
        <taxon>Pezizomycotina</taxon>
        <taxon>Dothideomycetes</taxon>
        <taxon>Dothideomycetidae</taxon>
        <taxon>Myriangiales</taxon>
        <taxon>Myriangiaceae</taxon>
        <taxon>Myriangium</taxon>
    </lineage>
</organism>
<comment type="caution">
    <text evidence="1">The sequence shown here is derived from an EMBL/GenBank/DDBJ whole genome shotgun (WGS) entry which is preliminary data.</text>
</comment>
<name>A0A9P4J2K5_9PEZI</name>
<dbReference type="OrthoDB" id="239865at2759"/>
<evidence type="ECO:0000313" key="1">
    <source>
        <dbReference type="EMBL" id="KAF2152282.1"/>
    </source>
</evidence>
<reference evidence="1" key="1">
    <citation type="journal article" date="2020" name="Stud. Mycol.">
        <title>101 Dothideomycetes genomes: a test case for predicting lifestyles and emergence of pathogens.</title>
        <authorList>
            <person name="Haridas S."/>
            <person name="Albert R."/>
            <person name="Binder M."/>
            <person name="Bloem J."/>
            <person name="Labutti K."/>
            <person name="Salamov A."/>
            <person name="Andreopoulos B."/>
            <person name="Baker S."/>
            <person name="Barry K."/>
            <person name="Bills G."/>
            <person name="Bluhm B."/>
            <person name="Cannon C."/>
            <person name="Castanera R."/>
            <person name="Culley D."/>
            <person name="Daum C."/>
            <person name="Ezra D."/>
            <person name="Gonzalez J."/>
            <person name="Henrissat B."/>
            <person name="Kuo A."/>
            <person name="Liang C."/>
            <person name="Lipzen A."/>
            <person name="Lutzoni F."/>
            <person name="Magnuson J."/>
            <person name="Mondo S."/>
            <person name="Nolan M."/>
            <person name="Ohm R."/>
            <person name="Pangilinan J."/>
            <person name="Park H.-J."/>
            <person name="Ramirez L."/>
            <person name="Alfaro M."/>
            <person name="Sun H."/>
            <person name="Tritt A."/>
            <person name="Yoshinaga Y."/>
            <person name="Zwiers L.-H."/>
            <person name="Turgeon B."/>
            <person name="Goodwin S."/>
            <person name="Spatafora J."/>
            <person name="Crous P."/>
            <person name="Grigoriev I."/>
        </authorList>
    </citation>
    <scope>NUCLEOTIDE SEQUENCE</scope>
    <source>
        <strain evidence="1">CBS 260.36</strain>
    </source>
</reference>
<dbReference type="AlphaFoldDB" id="A0A9P4J2K5"/>
<dbReference type="EMBL" id="ML996086">
    <property type="protein sequence ID" value="KAF2152282.1"/>
    <property type="molecule type" value="Genomic_DNA"/>
</dbReference>